<evidence type="ECO:0000313" key="10">
    <source>
        <dbReference type="EMBL" id="CEM47897.1"/>
    </source>
</evidence>
<evidence type="ECO:0000256" key="7">
    <source>
        <dbReference type="SAM" id="MobiDB-lite"/>
    </source>
</evidence>
<evidence type="ECO:0000256" key="6">
    <source>
        <dbReference type="ARBA" id="ARBA00022884"/>
    </source>
</evidence>
<feature type="compositionally biased region" description="Polar residues" evidence="7">
    <location>
        <begin position="129"/>
        <end position="141"/>
    </location>
</feature>
<feature type="region of interest" description="Disordered" evidence="7">
    <location>
        <begin position="123"/>
        <end position="185"/>
    </location>
</feature>
<keyword evidence="4" id="KW-0949">S-adenosyl-L-methionine</keyword>
<proteinExistence type="predicted"/>
<evidence type="ECO:0000256" key="1">
    <source>
        <dbReference type="ARBA" id="ARBA00022555"/>
    </source>
</evidence>
<dbReference type="InterPro" id="IPR029028">
    <property type="entry name" value="Alpha/beta_knot_MTases"/>
</dbReference>
<organism evidence="10">
    <name type="scientific">Chromera velia CCMP2878</name>
    <dbReference type="NCBI Taxonomy" id="1169474"/>
    <lineage>
        <taxon>Eukaryota</taxon>
        <taxon>Sar</taxon>
        <taxon>Alveolata</taxon>
        <taxon>Colpodellida</taxon>
        <taxon>Chromeraceae</taxon>
        <taxon>Chromera</taxon>
    </lineage>
</organism>
<feature type="compositionally biased region" description="Low complexity" evidence="7">
    <location>
        <begin position="259"/>
        <end position="270"/>
    </location>
</feature>
<name>A0A0G4HU07_9ALVE</name>
<gene>
    <name evidence="10" type="ORF">Cvel_8567</name>
</gene>
<evidence type="ECO:0000256" key="5">
    <source>
        <dbReference type="ARBA" id="ARBA00022694"/>
    </source>
</evidence>
<keyword evidence="1" id="KW-0820">tRNA-binding</keyword>
<dbReference type="Gene3D" id="3.40.1280.10">
    <property type="match status" value="1"/>
</dbReference>
<keyword evidence="2" id="KW-0489">Methyltransferase</keyword>
<evidence type="ECO:0000256" key="2">
    <source>
        <dbReference type="ARBA" id="ARBA00022603"/>
    </source>
</evidence>
<keyword evidence="5" id="KW-0819">tRNA processing</keyword>
<dbReference type="InterPro" id="IPR029026">
    <property type="entry name" value="tRNA_m1G_MTases_N"/>
</dbReference>
<evidence type="ECO:0000256" key="8">
    <source>
        <dbReference type="SAM" id="SignalP"/>
    </source>
</evidence>
<dbReference type="Pfam" id="PF00588">
    <property type="entry name" value="SpoU_methylase"/>
    <property type="match status" value="1"/>
</dbReference>
<dbReference type="GO" id="GO:0000049">
    <property type="term" value="F:tRNA binding"/>
    <property type="evidence" value="ECO:0007669"/>
    <property type="project" value="UniProtKB-KW"/>
</dbReference>
<keyword evidence="6" id="KW-0694">RNA-binding</keyword>
<feature type="compositionally biased region" description="Low complexity" evidence="7">
    <location>
        <begin position="39"/>
        <end position="48"/>
    </location>
</feature>
<sequence>MGCSQRSPSPSSLFSSLSFLALSLSLSRTTASPTPPSYSPSRNAIRPPSFLPRAPPPVLPPVSRHRQEREQSRFAPQYSQSVLHQQSKRLYDAKYPYGHKDAEEEDTWGSWEWGAVRFGEERSPKKMRTNMTEARTWNQSPDAGGDKGGASDTQTQSEKKGTSVAGSGEDTIGSGKSRALSGLLRSEEAMERLRKGIRETSGGNLSKQLHITHKESLKVAYEGDTNERRLMLREIRKFDYRQAVDRLFDPHPNTLSLSHQIHSSSTSQVEPGGGRGNGREGEELVSGELMEACRAIAPRVTPHKVQRFVEVARLRTHYARFVFERPCNPNNVWAALRTLDSFGVQRADLIATRGDYSRRNLRGAMTAALGSSKWLSLRQHETTMGCVERLKEEGYRVYASDLSESAVCLSDLDISRPFAVVMGSELKGITDEMRQAADATFFIPMKGFAESLNLSVACAVILTQLDLRGGLKPGCMTEEDRAMLLFRWLSGQLPETGWSEVLAQEGVKLSRLTEERIEGEQIKRQLLGYKTGT</sequence>
<dbReference type="AlphaFoldDB" id="A0A0G4HU07"/>
<dbReference type="PANTHER" id="PTHR43453">
    <property type="entry name" value="RRNA METHYLASE-LIKE"/>
    <property type="match status" value="1"/>
</dbReference>
<protein>
    <recommendedName>
        <fullName evidence="9">tRNA/rRNA methyltransferase SpoU type domain-containing protein</fullName>
    </recommendedName>
</protein>
<feature type="domain" description="tRNA/rRNA methyltransferase SpoU type" evidence="9">
    <location>
        <begin position="320"/>
        <end position="462"/>
    </location>
</feature>
<evidence type="ECO:0000256" key="3">
    <source>
        <dbReference type="ARBA" id="ARBA00022679"/>
    </source>
</evidence>
<dbReference type="EMBL" id="CDMZ01003875">
    <property type="protein sequence ID" value="CEM47897.1"/>
    <property type="molecule type" value="Genomic_DNA"/>
</dbReference>
<dbReference type="InterPro" id="IPR001537">
    <property type="entry name" value="SpoU_MeTrfase"/>
</dbReference>
<dbReference type="SUPFAM" id="SSF75217">
    <property type="entry name" value="alpha/beta knot"/>
    <property type="match status" value="1"/>
</dbReference>
<feature type="region of interest" description="Disordered" evidence="7">
    <location>
        <begin position="259"/>
        <end position="281"/>
    </location>
</feature>
<evidence type="ECO:0000259" key="9">
    <source>
        <dbReference type="Pfam" id="PF00588"/>
    </source>
</evidence>
<feature type="chain" id="PRO_5005191851" description="tRNA/rRNA methyltransferase SpoU type domain-containing protein" evidence="8">
    <location>
        <begin position="32"/>
        <end position="533"/>
    </location>
</feature>
<keyword evidence="8" id="KW-0732">Signal</keyword>
<feature type="signal peptide" evidence="8">
    <location>
        <begin position="1"/>
        <end position="31"/>
    </location>
</feature>
<dbReference type="CDD" id="cd18092">
    <property type="entry name" value="SpoU-like_TrmH"/>
    <property type="match status" value="1"/>
</dbReference>
<dbReference type="InterPro" id="IPR033671">
    <property type="entry name" value="TrmH"/>
</dbReference>
<feature type="compositionally biased region" description="Pro residues" evidence="7">
    <location>
        <begin position="49"/>
        <end position="60"/>
    </location>
</feature>
<feature type="region of interest" description="Disordered" evidence="7">
    <location>
        <begin position="28"/>
        <end position="82"/>
    </location>
</feature>
<evidence type="ECO:0000256" key="4">
    <source>
        <dbReference type="ARBA" id="ARBA00022691"/>
    </source>
</evidence>
<reference evidence="10" key="1">
    <citation type="submission" date="2014-11" db="EMBL/GenBank/DDBJ databases">
        <authorList>
            <person name="Otto D Thomas"/>
            <person name="Naeem Raeece"/>
        </authorList>
    </citation>
    <scope>NUCLEOTIDE SEQUENCE</scope>
</reference>
<accession>A0A0G4HU07</accession>
<dbReference type="GO" id="GO:0008173">
    <property type="term" value="F:RNA methyltransferase activity"/>
    <property type="evidence" value="ECO:0007669"/>
    <property type="project" value="InterPro"/>
</dbReference>
<dbReference type="GO" id="GO:0002938">
    <property type="term" value="P:tRNA guanine ribose methylation"/>
    <property type="evidence" value="ECO:0007669"/>
    <property type="project" value="TreeGrafter"/>
</dbReference>
<dbReference type="PANTHER" id="PTHR43453:SF1">
    <property type="entry name" value="TRNA_RRNA METHYLTRANSFERASE SPOU TYPE DOMAIN-CONTAINING PROTEIN"/>
    <property type="match status" value="1"/>
</dbReference>
<keyword evidence="3" id="KW-0808">Transferase</keyword>
<dbReference type="VEuPathDB" id="CryptoDB:Cvel_8567"/>